<evidence type="ECO:0000313" key="4">
    <source>
        <dbReference type="EMBL" id="CAL4079337.1"/>
    </source>
</evidence>
<evidence type="ECO:0000256" key="3">
    <source>
        <dbReference type="PROSITE-ProRule" id="PRU00023"/>
    </source>
</evidence>
<dbReference type="PROSITE" id="PS50088">
    <property type="entry name" value="ANK_REPEAT"/>
    <property type="match status" value="1"/>
</dbReference>
<feature type="non-terminal residue" evidence="4">
    <location>
        <position position="1"/>
    </location>
</feature>
<gene>
    <name evidence="4" type="ORF">MNOR_LOCUS10931</name>
</gene>
<reference evidence="4 5" key="1">
    <citation type="submission" date="2024-05" db="EMBL/GenBank/DDBJ databases">
        <authorList>
            <person name="Wallberg A."/>
        </authorList>
    </citation>
    <scope>NUCLEOTIDE SEQUENCE [LARGE SCALE GENOMIC DNA]</scope>
</reference>
<dbReference type="Pfam" id="PF00023">
    <property type="entry name" value="Ank"/>
    <property type="match status" value="1"/>
</dbReference>
<keyword evidence="5" id="KW-1185">Reference proteome</keyword>
<evidence type="ECO:0000256" key="1">
    <source>
        <dbReference type="ARBA" id="ARBA00022737"/>
    </source>
</evidence>
<name>A0AAV2QF32_MEGNR</name>
<proteinExistence type="predicted"/>
<dbReference type="PROSITE" id="PS50297">
    <property type="entry name" value="ANK_REP_REGION"/>
    <property type="match status" value="1"/>
</dbReference>
<dbReference type="InterPro" id="IPR036770">
    <property type="entry name" value="Ankyrin_rpt-contain_sf"/>
</dbReference>
<comment type="caution">
    <text evidence="4">The sequence shown here is derived from an EMBL/GenBank/DDBJ whole genome shotgun (WGS) entry which is preliminary data.</text>
</comment>
<dbReference type="InterPro" id="IPR002110">
    <property type="entry name" value="Ankyrin_rpt"/>
</dbReference>
<protein>
    <submittedName>
        <fullName evidence="4">Uncharacterized protein</fullName>
    </submittedName>
</protein>
<keyword evidence="2 3" id="KW-0040">ANK repeat</keyword>
<dbReference type="Proteomes" id="UP001497623">
    <property type="component" value="Unassembled WGS sequence"/>
</dbReference>
<feature type="repeat" description="ANK" evidence="3">
    <location>
        <begin position="34"/>
        <end position="54"/>
    </location>
</feature>
<keyword evidence="1" id="KW-0677">Repeat</keyword>
<accession>A0AAV2QF32</accession>
<feature type="non-terminal residue" evidence="4">
    <location>
        <position position="166"/>
    </location>
</feature>
<dbReference type="PANTHER" id="PTHR24198">
    <property type="entry name" value="ANKYRIN REPEAT AND PROTEIN KINASE DOMAIN-CONTAINING PROTEIN"/>
    <property type="match status" value="1"/>
</dbReference>
<dbReference type="SUPFAM" id="SSF48403">
    <property type="entry name" value="Ankyrin repeat"/>
    <property type="match status" value="1"/>
</dbReference>
<dbReference type="Gene3D" id="1.25.40.20">
    <property type="entry name" value="Ankyrin repeat-containing domain"/>
    <property type="match status" value="1"/>
</dbReference>
<dbReference type="PANTHER" id="PTHR24198:SF165">
    <property type="entry name" value="ANKYRIN REPEAT-CONTAINING PROTEIN-RELATED"/>
    <property type="match status" value="1"/>
</dbReference>
<sequence length="166" mass="18340">ELTPVSVAAAMGKEAELRMMDKYSTIDLEHKNSDGRTPLNLAAYVGRASMVQLLGYYGNIDIADDVDMTPTHWAVTKVDSSTLLACLTLCPDLTLKDNRNNTALDIAILVGNTEGQDHIENFLSRPPGGCWVGGEEYPAKGYLFFDCKQMQCMCQGWWRQTGVMDP</sequence>
<organism evidence="4 5">
    <name type="scientific">Meganyctiphanes norvegica</name>
    <name type="common">Northern krill</name>
    <name type="synonym">Thysanopoda norvegica</name>
    <dbReference type="NCBI Taxonomy" id="48144"/>
    <lineage>
        <taxon>Eukaryota</taxon>
        <taxon>Metazoa</taxon>
        <taxon>Ecdysozoa</taxon>
        <taxon>Arthropoda</taxon>
        <taxon>Crustacea</taxon>
        <taxon>Multicrustacea</taxon>
        <taxon>Malacostraca</taxon>
        <taxon>Eumalacostraca</taxon>
        <taxon>Eucarida</taxon>
        <taxon>Euphausiacea</taxon>
        <taxon>Euphausiidae</taxon>
        <taxon>Meganyctiphanes</taxon>
    </lineage>
</organism>
<dbReference type="EMBL" id="CAXKWB010005642">
    <property type="protein sequence ID" value="CAL4079337.1"/>
    <property type="molecule type" value="Genomic_DNA"/>
</dbReference>
<dbReference type="AlphaFoldDB" id="A0AAV2QF32"/>
<evidence type="ECO:0000313" key="5">
    <source>
        <dbReference type="Proteomes" id="UP001497623"/>
    </source>
</evidence>
<evidence type="ECO:0000256" key="2">
    <source>
        <dbReference type="ARBA" id="ARBA00023043"/>
    </source>
</evidence>